<dbReference type="SUPFAM" id="SSF56300">
    <property type="entry name" value="Metallo-dependent phosphatases"/>
    <property type="match status" value="1"/>
</dbReference>
<dbReference type="OrthoDB" id="783096at2759"/>
<organism evidence="1 2">
    <name type="scientific">Dendrothele bispora (strain CBS 962.96)</name>
    <dbReference type="NCBI Taxonomy" id="1314807"/>
    <lineage>
        <taxon>Eukaryota</taxon>
        <taxon>Fungi</taxon>
        <taxon>Dikarya</taxon>
        <taxon>Basidiomycota</taxon>
        <taxon>Agaricomycotina</taxon>
        <taxon>Agaricomycetes</taxon>
        <taxon>Agaricomycetidae</taxon>
        <taxon>Agaricales</taxon>
        <taxon>Agaricales incertae sedis</taxon>
        <taxon>Dendrothele</taxon>
    </lineage>
</organism>
<name>A0A4S8KX33_DENBC</name>
<dbReference type="Proteomes" id="UP000297245">
    <property type="component" value="Unassembled WGS sequence"/>
</dbReference>
<evidence type="ECO:0000313" key="1">
    <source>
        <dbReference type="EMBL" id="THU80539.1"/>
    </source>
</evidence>
<protein>
    <submittedName>
        <fullName evidence="1">Uncharacterized protein</fullName>
    </submittedName>
</protein>
<dbReference type="EMBL" id="ML179895">
    <property type="protein sequence ID" value="THU80539.1"/>
    <property type="molecule type" value="Genomic_DNA"/>
</dbReference>
<dbReference type="GO" id="GO:0005737">
    <property type="term" value="C:cytoplasm"/>
    <property type="evidence" value="ECO:0007669"/>
    <property type="project" value="TreeGrafter"/>
</dbReference>
<dbReference type="PANTHER" id="PTHR32440">
    <property type="entry name" value="PHOSPHATASE DCR2-RELATED-RELATED"/>
    <property type="match status" value="1"/>
</dbReference>
<gene>
    <name evidence="1" type="ORF">K435DRAFT_874290</name>
</gene>
<proteinExistence type="predicted"/>
<keyword evidence="2" id="KW-1185">Reference proteome</keyword>
<sequence>MMFFHIPLQEAYANPDIDPATKRPYDVGLKGNEGHGAAKGNDGFYEKAVLVAMESDHVTKNTKEVKVVANGHCHITENCRRVGGVWNCFGGGGSYSGYGKVGFDRRFRIYQIEDYGETIRTWKRTEQEDVVGEQVLAGRGAPALRRA</sequence>
<dbReference type="InterPro" id="IPR029052">
    <property type="entry name" value="Metallo-depent_PP-like"/>
</dbReference>
<evidence type="ECO:0000313" key="2">
    <source>
        <dbReference type="Proteomes" id="UP000297245"/>
    </source>
</evidence>
<dbReference type="GO" id="GO:0004721">
    <property type="term" value="F:phosphoprotein phosphatase activity"/>
    <property type="evidence" value="ECO:0007669"/>
    <property type="project" value="TreeGrafter"/>
</dbReference>
<dbReference type="AlphaFoldDB" id="A0A4S8KX33"/>
<accession>A0A4S8KX33</accession>
<dbReference type="PANTHER" id="PTHR32440:SF0">
    <property type="entry name" value="PHOSPHATASE DCR2-RELATED"/>
    <property type="match status" value="1"/>
</dbReference>
<reference evidence="1 2" key="1">
    <citation type="journal article" date="2019" name="Nat. Ecol. Evol.">
        <title>Megaphylogeny resolves global patterns of mushroom evolution.</title>
        <authorList>
            <person name="Varga T."/>
            <person name="Krizsan K."/>
            <person name="Foldi C."/>
            <person name="Dima B."/>
            <person name="Sanchez-Garcia M."/>
            <person name="Sanchez-Ramirez S."/>
            <person name="Szollosi G.J."/>
            <person name="Szarkandi J.G."/>
            <person name="Papp V."/>
            <person name="Albert L."/>
            <person name="Andreopoulos W."/>
            <person name="Angelini C."/>
            <person name="Antonin V."/>
            <person name="Barry K.W."/>
            <person name="Bougher N.L."/>
            <person name="Buchanan P."/>
            <person name="Buyck B."/>
            <person name="Bense V."/>
            <person name="Catcheside P."/>
            <person name="Chovatia M."/>
            <person name="Cooper J."/>
            <person name="Damon W."/>
            <person name="Desjardin D."/>
            <person name="Finy P."/>
            <person name="Geml J."/>
            <person name="Haridas S."/>
            <person name="Hughes K."/>
            <person name="Justo A."/>
            <person name="Karasinski D."/>
            <person name="Kautmanova I."/>
            <person name="Kiss B."/>
            <person name="Kocsube S."/>
            <person name="Kotiranta H."/>
            <person name="LaButti K.M."/>
            <person name="Lechner B.E."/>
            <person name="Liimatainen K."/>
            <person name="Lipzen A."/>
            <person name="Lukacs Z."/>
            <person name="Mihaltcheva S."/>
            <person name="Morgado L.N."/>
            <person name="Niskanen T."/>
            <person name="Noordeloos M.E."/>
            <person name="Ohm R.A."/>
            <person name="Ortiz-Santana B."/>
            <person name="Ovrebo C."/>
            <person name="Racz N."/>
            <person name="Riley R."/>
            <person name="Savchenko A."/>
            <person name="Shiryaev A."/>
            <person name="Soop K."/>
            <person name="Spirin V."/>
            <person name="Szebenyi C."/>
            <person name="Tomsovsky M."/>
            <person name="Tulloss R.E."/>
            <person name="Uehling J."/>
            <person name="Grigoriev I.V."/>
            <person name="Vagvolgyi C."/>
            <person name="Papp T."/>
            <person name="Martin F.M."/>
            <person name="Miettinen O."/>
            <person name="Hibbett D.S."/>
            <person name="Nagy L.G."/>
        </authorList>
    </citation>
    <scope>NUCLEOTIDE SEQUENCE [LARGE SCALE GENOMIC DNA]</scope>
    <source>
        <strain evidence="1 2">CBS 962.96</strain>
    </source>
</reference>